<feature type="transmembrane region" description="Helical" evidence="1">
    <location>
        <begin position="77"/>
        <end position="96"/>
    </location>
</feature>
<protein>
    <submittedName>
        <fullName evidence="3">Chloride channel protein</fullName>
    </submittedName>
</protein>
<accession>A0A914ZWM9</accession>
<sequence>MSFAQSRSPRLLLISVRTIFSVMADIKRSLLDVSPVSKGEEEDESCEEETSSSETFTEFWKRHTRNVLHFLVEDWCLSAMLGIITAVLSVGMDVAIEKLQHRT</sequence>
<evidence type="ECO:0000256" key="1">
    <source>
        <dbReference type="SAM" id="Phobius"/>
    </source>
</evidence>
<name>A0A914ZWM9_PARUN</name>
<keyword evidence="1" id="KW-0472">Membrane</keyword>
<organism evidence="2 3">
    <name type="scientific">Parascaris univalens</name>
    <name type="common">Nematode worm</name>
    <dbReference type="NCBI Taxonomy" id="6257"/>
    <lineage>
        <taxon>Eukaryota</taxon>
        <taxon>Metazoa</taxon>
        <taxon>Ecdysozoa</taxon>
        <taxon>Nematoda</taxon>
        <taxon>Chromadorea</taxon>
        <taxon>Rhabditida</taxon>
        <taxon>Spirurina</taxon>
        <taxon>Ascaridomorpha</taxon>
        <taxon>Ascaridoidea</taxon>
        <taxon>Ascarididae</taxon>
        <taxon>Parascaris</taxon>
    </lineage>
</organism>
<keyword evidence="1" id="KW-1133">Transmembrane helix</keyword>
<evidence type="ECO:0000313" key="3">
    <source>
        <dbReference type="WBParaSite" id="PgB15_g054_t05"/>
    </source>
</evidence>
<dbReference type="Proteomes" id="UP000887569">
    <property type="component" value="Unplaced"/>
</dbReference>
<dbReference type="WBParaSite" id="PgB15_g054_t05">
    <property type="protein sequence ID" value="PgB15_g054_t05"/>
    <property type="gene ID" value="PgB15_g054"/>
</dbReference>
<dbReference type="AlphaFoldDB" id="A0A914ZWM9"/>
<keyword evidence="2" id="KW-1185">Reference proteome</keyword>
<reference evidence="3" key="1">
    <citation type="submission" date="2022-11" db="UniProtKB">
        <authorList>
            <consortium name="WormBaseParasite"/>
        </authorList>
    </citation>
    <scope>IDENTIFICATION</scope>
</reference>
<evidence type="ECO:0000313" key="2">
    <source>
        <dbReference type="Proteomes" id="UP000887569"/>
    </source>
</evidence>
<proteinExistence type="predicted"/>
<keyword evidence="1" id="KW-0812">Transmembrane</keyword>